<keyword evidence="2 5" id="KW-0812">Transmembrane</keyword>
<feature type="transmembrane region" description="Helical" evidence="5">
    <location>
        <begin position="51"/>
        <end position="70"/>
    </location>
</feature>
<dbReference type="InterPro" id="IPR009908">
    <property type="entry name" value="Methylamine_util_MauE"/>
</dbReference>
<evidence type="ECO:0000259" key="6">
    <source>
        <dbReference type="Pfam" id="PF07291"/>
    </source>
</evidence>
<dbReference type="eggNOG" id="COG2259">
    <property type="taxonomic scope" value="Bacteria"/>
</dbReference>
<accession>E6VXS2</accession>
<protein>
    <submittedName>
        <fullName evidence="7">Methylamine utilization MauE</fullName>
    </submittedName>
</protein>
<dbReference type="STRING" id="643562.Daes_0510"/>
<evidence type="ECO:0000313" key="7">
    <source>
        <dbReference type="EMBL" id="ADU61530.1"/>
    </source>
</evidence>
<dbReference type="UniPathway" id="UPA00895"/>
<dbReference type="Proteomes" id="UP000002191">
    <property type="component" value="Chromosome"/>
</dbReference>
<gene>
    <name evidence="7" type="ordered locus">Daes_0510</name>
</gene>
<evidence type="ECO:0000256" key="1">
    <source>
        <dbReference type="ARBA" id="ARBA00004141"/>
    </source>
</evidence>
<dbReference type="GO" id="GO:0016020">
    <property type="term" value="C:membrane"/>
    <property type="evidence" value="ECO:0007669"/>
    <property type="project" value="UniProtKB-SubCell"/>
</dbReference>
<comment type="subcellular location">
    <subcellularLocation>
        <location evidence="1">Membrane</location>
        <topology evidence="1">Multi-pass membrane protein</topology>
    </subcellularLocation>
</comment>
<evidence type="ECO:0000256" key="3">
    <source>
        <dbReference type="ARBA" id="ARBA00022989"/>
    </source>
</evidence>
<organism evidence="7 8">
    <name type="scientific">Pseudodesulfovibrio aespoeensis (strain ATCC 700646 / DSM 10631 / Aspo-2)</name>
    <name type="common">Desulfovibrio aespoeensis</name>
    <dbReference type="NCBI Taxonomy" id="643562"/>
    <lineage>
        <taxon>Bacteria</taxon>
        <taxon>Pseudomonadati</taxon>
        <taxon>Thermodesulfobacteriota</taxon>
        <taxon>Desulfovibrionia</taxon>
        <taxon>Desulfovibrionales</taxon>
        <taxon>Desulfovibrionaceae</taxon>
    </lineage>
</organism>
<evidence type="ECO:0000313" key="8">
    <source>
        <dbReference type="Proteomes" id="UP000002191"/>
    </source>
</evidence>
<keyword evidence="3 5" id="KW-1133">Transmembrane helix</keyword>
<name>E6VXS2_PSEA9</name>
<dbReference type="GO" id="GO:0030416">
    <property type="term" value="P:methylamine metabolic process"/>
    <property type="evidence" value="ECO:0007669"/>
    <property type="project" value="InterPro"/>
</dbReference>
<keyword evidence="4 5" id="KW-0472">Membrane</keyword>
<evidence type="ECO:0000256" key="2">
    <source>
        <dbReference type="ARBA" id="ARBA00022692"/>
    </source>
</evidence>
<feature type="transmembrane region" description="Helical" evidence="5">
    <location>
        <begin position="77"/>
        <end position="95"/>
    </location>
</feature>
<dbReference type="AlphaFoldDB" id="E6VXS2"/>
<sequence length="145" mass="15993" precursor="true">MTPLAPVALILRLALGAVFLYASWDKLLNPADFAAIVRDYRMVPDWSSNVVAVWLPWLEAVLGLLLLAGVWRWGSLLLANLLLPAFWGMLFFNYLRGIDVGCGCFSTTPGESGDMEWFLLRDGLLVLLGLAAALAQWKQRAASRA</sequence>
<feature type="domain" description="Methylamine utilisation protein MauE" evidence="6">
    <location>
        <begin position="7"/>
        <end position="134"/>
    </location>
</feature>
<feature type="transmembrane region" description="Helical" evidence="5">
    <location>
        <begin position="115"/>
        <end position="135"/>
    </location>
</feature>
<dbReference type="EMBL" id="CP002431">
    <property type="protein sequence ID" value="ADU61530.1"/>
    <property type="molecule type" value="Genomic_DNA"/>
</dbReference>
<dbReference type="Pfam" id="PF07291">
    <property type="entry name" value="MauE"/>
    <property type="match status" value="1"/>
</dbReference>
<dbReference type="KEGG" id="das:Daes_0510"/>
<evidence type="ECO:0000256" key="4">
    <source>
        <dbReference type="ARBA" id="ARBA00023136"/>
    </source>
</evidence>
<dbReference type="RefSeq" id="WP_013513467.1">
    <property type="nucleotide sequence ID" value="NC_014844.1"/>
</dbReference>
<proteinExistence type="predicted"/>
<keyword evidence="8" id="KW-1185">Reference proteome</keyword>
<dbReference type="HOGENOM" id="CLU_101331_3_1_7"/>
<reference evidence="8" key="1">
    <citation type="submission" date="2010-12" db="EMBL/GenBank/DDBJ databases">
        <title>Complete sequence of Desulfovibrio aespoeensis Aspo-2.</title>
        <authorList>
            <consortium name="US DOE Joint Genome Institute"/>
            <person name="Lucas S."/>
            <person name="Copeland A."/>
            <person name="Lapidus A."/>
            <person name="Cheng J.-F."/>
            <person name="Goodwin L."/>
            <person name="Pitluck S."/>
            <person name="Chertkov O."/>
            <person name="Misra M."/>
            <person name="Detter J.C."/>
            <person name="Han C."/>
            <person name="Tapia R."/>
            <person name="Land M."/>
            <person name="Hauser L."/>
            <person name="Kyrpides N."/>
            <person name="Ivanova N."/>
            <person name="Ovchinnikova G."/>
            <person name="Pedersen K."/>
            <person name="Jagevall S."/>
            <person name="Hazen T."/>
            <person name="Woyke T."/>
        </authorList>
    </citation>
    <scope>NUCLEOTIDE SEQUENCE [LARGE SCALE GENOMIC DNA]</scope>
    <source>
        <strain evidence="8">ATCC 700646 / DSM 10631 / Aspo-2</strain>
    </source>
</reference>
<evidence type="ECO:0000256" key="5">
    <source>
        <dbReference type="SAM" id="Phobius"/>
    </source>
</evidence>
<reference evidence="7 8" key="2">
    <citation type="journal article" date="2014" name="Genome Announc.">
        <title>Complete Genome Sequence of the Subsurface, Mesophilic Sulfate-Reducing Bacterium Desulfovibrio aespoeensis Aspo-2.</title>
        <authorList>
            <person name="Pedersen K."/>
            <person name="Bengtsson A."/>
            <person name="Edlund J."/>
            <person name="Rabe L."/>
            <person name="Hazen T."/>
            <person name="Chakraborty R."/>
            <person name="Goodwin L."/>
            <person name="Shapiro N."/>
        </authorList>
    </citation>
    <scope>NUCLEOTIDE SEQUENCE [LARGE SCALE GENOMIC DNA]</scope>
    <source>
        <strain evidence="8">ATCC 700646 / DSM 10631 / Aspo-2</strain>
    </source>
</reference>